<evidence type="ECO:0000256" key="2">
    <source>
        <dbReference type="SAM" id="SignalP"/>
    </source>
</evidence>
<feature type="transmembrane region" description="Helical" evidence="1">
    <location>
        <begin position="49"/>
        <end position="70"/>
    </location>
</feature>
<evidence type="ECO:0000313" key="4">
    <source>
        <dbReference type="Proteomes" id="UP000034140"/>
    </source>
</evidence>
<keyword evidence="1" id="KW-0472">Membrane</keyword>
<evidence type="ECO:0000256" key="1">
    <source>
        <dbReference type="SAM" id="Phobius"/>
    </source>
</evidence>
<feature type="signal peptide" evidence="2">
    <location>
        <begin position="1"/>
        <end position="25"/>
    </location>
</feature>
<organism evidence="3 4">
    <name type="scientific">candidate division WS6 bacterium GW2011_GWC1_36_11</name>
    <dbReference type="NCBI Taxonomy" id="1619090"/>
    <lineage>
        <taxon>Bacteria</taxon>
        <taxon>Candidatus Dojkabacteria</taxon>
    </lineage>
</organism>
<dbReference type="Pfam" id="PF18895">
    <property type="entry name" value="T4SS_pilin"/>
    <property type="match status" value="1"/>
</dbReference>
<dbReference type="AlphaFoldDB" id="A0A0G0DT17"/>
<accession>A0A0G0DT17</accession>
<evidence type="ECO:0008006" key="5">
    <source>
        <dbReference type="Google" id="ProtNLM"/>
    </source>
</evidence>
<proteinExistence type="predicted"/>
<keyword evidence="1" id="KW-0812">Transmembrane</keyword>
<evidence type="ECO:0000313" key="3">
    <source>
        <dbReference type="EMBL" id="KKP92216.1"/>
    </source>
</evidence>
<keyword evidence="2" id="KW-0732">Signal</keyword>
<dbReference type="EMBL" id="LBRE01000019">
    <property type="protein sequence ID" value="KKP92216.1"/>
    <property type="molecule type" value="Genomic_DNA"/>
</dbReference>
<comment type="caution">
    <text evidence="3">The sequence shown here is derived from an EMBL/GenBank/DDBJ whole genome shotgun (WGS) entry which is preliminary data.</text>
</comment>
<dbReference type="NCBIfam" id="NF045849">
    <property type="entry name" value="ICE_MMCAP2_0565"/>
    <property type="match status" value="1"/>
</dbReference>
<dbReference type="Proteomes" id="UP000034140">
    <property type="component" value="Unassembled WGS sequence"/>
</dbReference>
<keyword evidence="1" id="KW-1133">Transmembrane helix</keyword>
<gene>
    <name evidence="3" type="ORF">UR96_C0019G0010</name>
</gene>
<feature type="transmembrane region" description="Helical" evidence="1">
    <location>
        <begin position="91"/>
        <end position="113"/>
    </location>
</feature>
<dbReference type="InterPro" id="IPR043993">
    <property type="entry name" value="T4SS_pilin"/>
</dbReference>
<reference evidence="3 4" key="1">
    <citation type="journal article" date="2015" name="Nature">
        <title>rRNA introns, odd ribosomes, and small enigmatic genomes across a large radiation of phyla.</title>
        <authorList>
            <person name="Brown C.T."/>
            <person name="Hug L.A."/>
            <person name="Thomas B.C."/>
            <person name="Sharon I."/>
            <person name="Castelle C.J."/>
            <person name="Singh A."/>
            <person name="Wilkins M.J."/>
            <person name="Williams K.H."/>
            <person name="Banfield J.F."/>
        </authorList>
    </citation>
    <scope>NUCLEOTIDE SEQUENCE [LARGE SCALE GENOMIC DNA]</scope>
</reference>
<feature type="chain" id="PRO_5002531781" description="DUF4134 domain-containing protein" evidence="2">
    <location>
        <begin position="26"/>
        <end position="118"/>
    </location>
</feature>
<sequence>MKTPKILTTAASVVSGMFLTSTAYAADTADTYLSKITSGTGQGDLMTLIYGIINWAIGIAALLCVVILIVSGYKYITAAGDENKVESATKTLTFAIVGLVVCFIAVILVQFVIKNIIK</sequence>
<protein>
    <recommendedName>
        <fullName evidence="5">DUF4134 domain-containing protein</fullName>
    </recommendedName>
</protein>
<name>A0A0G0DT17_9BACT</name>